<feature type="domain" description="AMP-dependent synthetase/ligase" evidence="3">
    <location>
        <begin position="41"/>
        <end position="182"/>
    </location>
</feature>
<evidence type="ECO:0000256" key="2">
    <source>
        <dbReference type="ARBA" id="ARBA00022598"/>
    </source>
</evidence>
<dbReference type="GO" id="GO:0006631">
    <property type="term" value="P:fatty acid metabolic process"/>
    <property type="evidence" value="ECO:0007669"/>
    <property type="project" value="TreeGrafter"/>
</dbReference>
<dbReference type="RefSeq" id="WP_103914690.1">
    <property type="nucleotide sequence ID" value="NZ_FNUS01000008.1"/>
</dbReference>
<evidence type="ECO:0000313" key="5">
    <source>
        <dbReference type="Proteomes" id="UP000236738"/>
    </source>
</evidence>
<reference evidence="5" key="1">
    <citation type="submission" date="2016-10" db="EMBL/GenBank/DDBJ databases">
        <authorList>
            <person name="Varghese N."/>
            <person name="Submissions S."/>
        </authorList>
    </citation>
    <scope>NUCLEOTIDE SEQUENCE [LARGE SCALE GENOMIC DNA]</scope>
    <source>
        <strain evidence="5">DSM 21580</strain>
    </source>
</reference>
<dbReference type="Pfam" id="PF00501">
    <property type="entry name" value="AMP-binding"/>
    <property type="match status" value="1"/>
</dbReference>
<evidence type="ECO:0000259" key="3">
    <source>
        <dbReference type="Pfam" id="PF00501"/>
    </source>
</evidence>
<dbReference type="PANTHER" id="PTHR43201:SF5">
    <property type="entry name" value="MEDIUM-CHAIN ACYL-COA LIGASE ACSF2, MITOCHONDRIAL"/>
    <property type="match status" value="1"/>
</dbReference>
<sequence length="341" mass="38965">MLIDFQNFNLEKLAPKTKFEHDVLDFIKLWFFDEKYVFVKTSGSTGTPKIIQVEKEKMRSSAKMTCDFLNLKDGNSALLCLPVDYISGKMMLVRAIERNLKIFVENSSLKPLENFSEKIDFCAMTPLQVENSLDKIHLIKKLIIGGAKVSEQLKFKISQIPNLKSEIYETYGMSETLSHIALKQIAPESEEFFTVFEGIKISLDERNCLNIFAPMLNSEVLQTNDIVELENENQFKFIGRADFIINSGGLKISPEVLEKLVKKEISNELIFVGIKDEILGEKLVLAIEGEKDEQILDKIKTISSPTKNQEPKEVVFLKEFPRSETGKILRLKTKKIIENND</sequence>
<organism evidence="4 5">
    <name type="scientific">Halpernia humi</name>
    <dbReference type="NCBI Taxonomy" id="493375"/>
    <lineage>
        <taxon>Bacteria</taxon>
        <taxon>Pseudomonadati</taxon>
        <taxon>Bacteroidota</taxon>
        <taxon>Flavobacteriia</taxon>
        <taxon>Flavobacteriales</taxon>
        <taxon>Weeksellaceae</taxon>
        <taxon>Chryseobacterium group</taxon>
        <taxon>Halpernia</taxon>
    </lineage>
</organism>
<dbReference type="InterPro" id="IPR045851">
    <property type="entry name" value="AMP-bd_C_sf"/>
</dbReference>
<dbReference type="InterPro" id="IPR000873">
    <property type="entry name" value="AMP-dep_synth/lig_dom"/>
</dbReference>
<keyword evidence="5" id="KW-1185">Reference proteome</keyword>
<evidence type="ECO:0000256" key="1">
    <source>
        <dbReference type="ARBA" id="ARBA00006432"/>
    </source>
</evidence>
<protein>
    <submittedName>
        <fullName evidence="4">O-succinylbenzoic acid--CoA ligase</fullName>
    </submittedName>
</protein>
<dbReference type="SUPFAM" id="SSF56801">
    <property type="entry name" value="Acetyl-CoA synthetase-like"/>
    <property type="match status" value="1"/>
</dbReference>
<dbReference type="OrthoDB" id="8870348at2"/>
<comment type="similarity">
    <text evidence="1">Belongs to the ATP-dependent AMP-binding enzyme family.</text>
</comment>
<dbReference type="PANTHER" id="PTHR43201">
    <property type="entry name" value="ACYL-COA SYNTHETASE"/>
    <property type="match status" value="1"/>
</dbReference>
<name>A0A1H6BFZ1_9FLAO</name>
<dbReference type="Gene3D" id="3.30.300.30">
    <property type="match status" value="1"/>
</dbReference>
<evidence type="ECO:0000313" key="4">
    <source>
        <dbReference type="EMBL" id="SEG59156.1"/>
    </source>
</evidence>
<dbReference type="EMBL" id="FNUS01000008">
    <property type="protein sequence ID" value="SEG59156.1"/>
    <property type="molecule type" value="Genomic_DNA"/>
</dbReference>
<gene>
    <name evidence="4" type="ORF">SAMN05421847_2845</name>
</gene>
<dbReference type="Gene3D" id="3.40.50.12780">
    <property type="entry name" value="N-terminal domain of ligase-like"/>
    <property type="match status" value="1"/>
</dbReference>
<dbReference type="GO" id="GO:0031956">
    <property type="term" value="F:medium-chain fatty acid-CoA ligase activity"/>
    <property type="evidence" value="ECO:0007669"/>
    <property type="project" value="TreeGrafter"/>
</dbReference>
<proteinExistence type="inferred from homology"/>
<accession>A0A1H6BFZ1</accession>
<dbReference type="InterPro" id="IPR042099">
    <property type="entry name" value="ANL_N_sf"/>
</dbReference>
<keyword evidence="2 4" id="KW-0436">Ligase</keyword>
<dbReference type="Proteomes" id="UP000236738">
    <property type="component" value="Unassembled WGS sequence"/>
</dbReference>
<dbReference type="AlphaFoldDB" id="A0A1H6BFZ1"/>